<accession>A0A0C1G4X9</accession>
<protein>
    <submittedName>
        <fullName evidence="2">Uncharacterized protein</fullName>
    </submittedName>
</protein>
<reference evidence="2 3" key="1">
    <citation type="submission" date="2014-10" db="EMBL/GenBank/DDBJ databases">
        <title>Pedobacter Kyungheensis.</title>
        <authorList>
            <person name="Anderson B.M."/>
            <person name="Newman J.D."/>
        </authorList>
    </citation>
    <scope>NUCLEOTIDE SEQUENCE [LARGE SCALE GENOMIC DNA]</scope>
    <source>
        <strain evidence="2 3">KACC 16221</strain>
    </source>
</reference>
<keyword evidence="1" id="KW-0472">Membrane</keyword>
<proteinExistence type="predicted"/>
<keyword evidence="1" id="KW-1133">Transmembrane helix</keyword>
<keyword evidence="3" id="KW-1185">Reference proteome</keyword>
<feature type="transmembrane region" description="Helical" evidence="1">
    <location>
        <begin position="21"/>
        <end position="41"/>
    </location>
</feature>
<evidence type="ECO:0000313" key="3">
    <source>
        <dbReference type="Proteomes" id="UP000031246"/>
    </source>
</evidence>
<evidence type="ECO:0000256" key="1">
    <source>
        <dbReference type="SAM" id="Phobius"/>
    </source>
</evidence>
<organism evidence="2 3">
    <name type="scientific">Pedobacter kyungheensis</name>
    <dbReference type="NCBI Taxonomy" id="1069985"/>
    <lineage>
        <taxon>Bacteria</taxon>
        <taxon>Pseudomonadati</taxon>
        <taxon>Bacteroidota</taxon>
        <taxon>Sphingobacteriia</taxon>
        <taxon>Sphingobacteriales</taxon>
        <taxon>Sphingobacteriaceae</taxon>
        <taxon>Pedobacter</taxon>
    </lineage>
</organism>
<keyword evidence="1" id="KW-0812">Transmembrane</keyword>
<sequence>MPLIVAMIIIIYLYAKRRKTSCFTAIIFYCMAGIAIHNLYLLKNKPFFISTLAIQNTVQILYPALASFQLT</sequence>
<name>A0A0C1G4X9_9SPHI</name>
<evidence type="ECO:0000313" key="2">
    <source>
        <dbReference type="EMBL" id="KIA95194.1"/>
    </source>
</evidence>
<dbReference type="EMBL" id="JSYN01000006">
    <property type="protein sequence ID" value="KIA95194.1"/>
    <property type="molecule type" value="Genomic_DNA"/>
</dbReference>
<dbReference type="AlphaFoldDB" id="A0A0C1G4X9"/>
<gene>
    <name evidence="2" type="ORF">OC25_07710</name>
</gene>
<comment type="caution">
    <text evidence="2">The sequence shown here is derived from an EMBL/GenBank/DDBJ whole genome shotgun (WGS) entry which is preliminary data.</text>
</comment>
<dbReference type="Proteomes" id="UP000031246">
    <property type="component" value="Unassembled WGS sequence"/>
</dbReference>